<evidence type="ECO:0000313" key="10">
    <source>
        <dbReference type="Proteomes" id="UP001046870"/>
    </source>
</evidence>
<dbReference type="GO" id="GO:0006955">
    <property type="term" value="P:immune response"/>
    <property type="evidence" value="ECO:0007669"/>
    <property type="project" value="InterPro"/>
</dbReference>
<protein>
    <recommendedName>
        <fullName evidence="7">C-X-C motif chemokine</fullName>
    </recommendedName>
</protein>
<evidence type="ECO:0000256" key="4">
    <source>
        <dbReference type="ARBA" id="ARBA00022525"/>
    </source>
</evidence>
<feature type="signal peptide" evidence="7">
    <location>
        <begin position="1"/>
        <end position="19"/>
    </location>
</feature>
<dbReference type="EMBL" id="JAFDVH010000017">
    <property type="protein sequence ID" value="KAG7461965.1"/>
    <property type="molecule type" value="Genomic_DNA"/>
</dbReference>
<dbReference type="InterPro" id="IPR018048">
    <property type="entry name" value="Chemokine_CXC_CS"/>
</dbReference>
<evidence type="ECO:0000313" key="9">
    <source>
        <dbReference type="EMBL" id="KAG7461965.1"/>
    </source>
</evidence>
<keyword evidence="4 7" id="KW-0964">Secreted</keyword>
<accession>A0A9D3PJT2</accession>
<evidence type="ECO:0000256" key="3">
    <source>
        <dbReference type="ARBA" id="ARBA00022514"/>
    </source>
</evidence>
<dbReference type="SUPFAM" id="SSF54117">
    <property type="entry name" value="Interleukin 8-like chemokines"/>
    <property type="match status" value="1"/>
</dbReference>
<dbReference type="PRINTS" id="PR00436">
    <property type="entry name" value="INTERLEUKIN8"/>
</dbReference>
<feature type="domain" description="Chemokine interleukin-8-like" evidence="8">
    <location>
        <begin position="28"/>
        <end position="89"/>
    </location>
</feature>
<comment type="caution">
    <text evidence="9">The sequence shown here is derived from an EMBL/GenBank/DDBJ whole genome shotgun (WGS) entry which is preliminary data.</text>
</comment>
<evidence type="ECO:0000256" key="2">
    <source>
        <dbReference type="ARBA" id="ARBA00010665"/>
    </source>
</evidence>
<dbReference type="InterPro" id="IPR001811">
    <property type="entry name" value="Chemokine_IL8-like_dom"/>
</dbReference>
<dbReference type="PRINTS" id="PR00437">
    <property type="entry name" value="SMALLCYTKCXC"/>
</dbReference>
<dbReference type="InterPro" id="IPR039809">
    <property type="entry name" value="Chemokine_b/g/d"/>
</dbReference>
<gene>
    <name evidence="9" type="ORF">MATL_G00196740</name>
</gene>
<comment type="similarity">
    <text evidence="2 7">Belongs to the intercrine alpha (chemokine CxC) family.</text>
</comment>
<keyword evidence="7" id="KW-0732">Signal</keyword>
<dbReference type="Gene3D" id="2.40.50.40">
    <property type="match status" value="1"/>
</dbReference>
<keyword evidence="7" id="KW-0145">Chemotaxis</keyword>
<dbReference type="InterPro" id="IPR001089">
    <property type="entry name" value="Chemokine_CXC"/>
</dbReference>
<dbReference type="GO" id="GO:0042056">
    <property type="term" value="F:chemoattractant activity"/>
    <property type="evidence" value="ECO:0007669"/>
    <property type="project" value="UniProtKB-ARBA"/>
</dbReference>
<dbReference type="PROSITE" id="PS00471">
    <property type="entry name" value="SMALL_CYTOKINES_CXC"/>
    <property type="match status" value="1"/>
</dbReference>
<proteinExistence type="inferred from homology"/>
<organism evidence="9 10">
    <name type="scientific">Megalops atlanticus</name>
    <name type="common">Tarpon</name>
    <name type="synonym">Clupea gigantea</name>
    <dbReference type="NCBI Taxonomy" id="7932"/>
    <lineage>
        <taxon>Eukaryota</taxon>
        <taxon>Metazoa</taxon>
        <taxon>Chordata</taxon>
        <taxon>Craniata</taxon>
        <taxon>Vertebrata</taxon>
        <taxon>Euteleostomi</taxon>
        <taxon>Actinopterygii</taxon>
        <taxon>Neopterygii</taxon>
        <taxon>Teleostei</taxon>
        <taxon>Elopiformes</taxon>
        <taxon>Megalopidae</taxon>
        <taxon>Megalops</taxon>
    </lineage>
</organism>
<evidence type="ECO:0000256" key="1">
    <source>
        <dbReference type="ARBA" id="ARBA00004613"/>
    </source>
</evidence>
<dbReference type="Proteomes" id="UP001046870">
    <property type="component" value="Chromosome 17"/>
</dbReference>
<comment type="subcellular location">
    <subcellularLocation>
        <location evidence="1 7">Secreted</location>
    </subcellularLocation>
</comment>
<feature type="chain" id="PRO_5039755848" description="C-X-C motif chemokine" evidence="7">
    <location>
        <begin position="20"/>
        <end position="100"/>
    </location>
</feature>
<evidence type="ECO:0000256" key="5">
    <source>
        <dbReference type="ARBA" id="ARBA00023157"/>
    </source>
</evidence>
<dbReference type="PANTHER" id="PTHR12015:SF195">
    <property type="entry name" value="CHEMOKINE INTERLEUKIN-8-LIKE DOMAIN-CONTAINING PROTEIN"/>
    <property type="match status" value="1"/>
</dbReference>
<dbReference type="InterPro" id="IPR033899">
    <property type="entry name" value="CXC_Chemokine_domain"/>
</dbReference>
<dbReference type="GO" id="GO:0006952">
    <property type="term" value="P:defense response"/>
    <property type="evidence" value="ECO:0007669"/>
    <property type="project" value="InterPro"/>
</dbReference>
<dbReference type="SMART" id="SM00199">
    <property type="entry name" value="SCY"/>
    <property type="match status" value="1"/>
</dbReference>
<dbReference type="GO" id="GO:0005615">
    <property type="term" value="C:extracellular space"/>
    <property type="evidence" value="ECO:0007669"/>
    <property type="project" value="UniProtKB-UniRule"/>
</dbReference>
<dbReference type="CDD" id="cd00273">
    <property type="entry name" value="Chemokine_CXC"/>
    <property type="match status" value="1"/>
</dbReference>
<dbReference type="AlphaFoldDB" id="A0A9D3PJT2"/>
<dbReference type="Pfam" id="PF00048">
    <property type="entry name" value="IL8"/>
    <property type="match status" value="1"/>
</dbReference>
<comment type="function">
    <text evidence="6">Ligand for cxcr3.2. Chemotactic for macrophages.</text>
</comment>
<dbReference type="PANTHER" id="PTHR12015">
    <property type="entry name" value="SMALL INDUCIBLE CYTOKINE A"/>
    <property type="match status" value="1"/>
</dbReference>
<evidence type="ECO:0000256" key="7">
    <source>
        <dbReference type="RuleBase" id="RU361149"/>
    </source>
</evidence>
<sequence length="100" mass="11427">MKVLHFLFLLGASFLLVHGMQTIGMGYTGHCKCLNHEHRLIPSRSLRSIEIFPRGPHCKTTEVIATLISGQRICLDQRANWVKKVVSFIKEKRRQKGILS</sequence>
<dbReference type="OrthoDB" id="9948647at2759"/>
<keyword evidence="3 7" id="KW-0202">Cytokine</keyword>
<name>A0A9D3PJT2_MEGAT</name>
<evidence type="ECO:0000259" key="8">
    <source>
        <dbReference type="SMART" id="SM00199"/>
    </source>
</evidence>
<evidence type="ECO:0000256" key="6">
    <source>
        <dbReference type="ARBA" id="ARBA00054901"/>
    </source>
</evidence>
<dbReference type="FunFam" id="2.40.50.40:FF:000004">
    <property type="entry name" value="C-X-C motif chemokine"/>
    <property type="match status" value="1"/>
</dbReference>
<dbReference type="InterPro" id="IPR036048">
    <property type="entry name" value="Interleukin_8-like_sf"/>
</dbReference>
<keyword evidence="10" id="KW-1185">Reference proteome</keyword>
<reference evidence="9" key="1">
    <citation type="submission" date="2021-01" db="EMBL/GenBank/DDBJ databases">
        <authorList>
            <person name="Zahm M."/>
            <person name="Roques C."/>
            <person name="Cabau C."/>
            <person name="Klopp C."/>
            <person name="Donnadieu C."/>
            <person name="Jouanno E."/>
            <person name="Lampietro C."/>
            <person name="Louis A."/>
            <person name="Herpin A."/>
            <person name="Echchiki A."/>
            <person name="Berthelot C."/>
            <person name="Parey E."/>
            <person name="Roest-Crollius H."/>
            <person name="Braasch I."/>
            <person name="Postlethwait J."/>
            <person name="Bobe J."/>
            <person name="Montfort J."/>
            <person name="Bouchez O."/>
            <person name="Begum T."/>
            <person name="Mejri S."/>
            <person name="Adams A."/>
            <person name="Chen W.-J."/>
            <person name="Guiguen Y."/>
        </authorList>
    </citation>
    <scope>NUCLEOTIDE SEQUENCE</scope>
    <source>
        <strain evidence="9">YG-15Mar2019-1</strain>
        <tissue evidence="9">Brain</tissue>
    </source>
</reference>
<keyword evidence="5" id="KW-1015">Disulfide bond</keyword>
<dbReference type="GO" id="GO:0008009">
    <property type="term" value="F:chemokine activity"/>
    <property type="evidence" value="ECO:0007669"/>
    <property type="project" value="InterPro"/>
</dbReference>